<evidence type="ECO:0000313" key="2">
    <source>
        <dbReference type="EMBL" id="RCK56698.1"/>
    </source>
</evidence>
<feature type="region of interest" description="Disordered" evidence="1">
    <location>
        <begin position="22"/>
        <end position="47"/>
    </location>
</feature>
<feature type="compositionally biased region" description="Basic and acidic residues" evidence="1">
    <location>
        <begin position="22"/>
        <end position="36"/>
    </location>
</feature>
<name>A0A367XSW4_9ASCO</name>
<comment type="caution">
    <text evidence="2">The sequence shown here is derived from an EMBL/GenBank/DDBJ whole genome shotgun (WGS) entry which is preliminary data.</text>
</comment>
<dbReference type="AlphaFoldDB" id="A0A367XSW4"/>
<protein>
    <submittedName>
        <fullName evidence="2">Uncharacterized protein</fullName>
    </submittedName>
</protein>
<accession>A0A367XSW4</accession>
<dbReference type="Proteomes" id="UP000253472">
    <property type="component" value="Unassembled WGS sequence"/>
</dbReference>
<organism evidence="2 3">
    <name type="scientific">Candida viswanathii</name>
    <dbReference type="NCBI Taxonomy" id="5486"/>
    <lineage>
        <taxon>Eukaryota</taxon>
        <taxon>Fungi</taxon>
        <taxon>Dikarya</taxon>
        <taxon>Ascomycota</taxon>
        <taxon>Saccharomycotina</taxon>
        <taxon>Pichiomycetes</taxon>
        <taxon>Debaryomycetaceae</taxon>
        <taxon>Candida/Lodderomyces clade</taxon>
        <taxon>Candida</taxon>
    </lineage>
</organism>
<proteinExistence type="predicted"/>
<gene>
    <name evidence="2" type="ORF">Cantr_05879</name>
</gene>
<dbReference type="EMBL" id="QLNQ01000029">
    <property type="protein sequence ID" value="RCK56698.1"/>
    <property type="molecule type" value="Genomic_DNA"/>
</dbReference>
<feature type="region of interest" description="Disordered" evidence="1">
    <location>
        <begin position="126"/>
        <end position="150"/>
    </location>
</feature>
<reference evidence="2 3" key="1">
    <citation type="submission" date="2018-06" db="EMBL/GenBank/DDBJ databases">
        <title>Whole genome sequencing of Candida tropicalis (genome annotated by CSBL at Korea University).</title>
        <authorList>
            <person name="Ahn J."/>
        </authorList>
    </citation>
    <scope>NUCLEOTIDE SEQUENCE [LARGE SCALE GENOMIC DNA]</scope>
    <source>
        <strain evidence="2 3">ATCC 20962</strain>
    </source>
</reference>
<feature type="compositionally biased region" description="Basic and acidic residues" evidence="1">
    <location>
        <begin position="133"/>
        <end position="150"/>
    </location>
</feature>
<sequence>MIPPKPFEEKEQELKKLKDQVEKLNSDAKTHQREGDLSTSLEGKTKEIDDHVAKHTELTGSLTNYPRSTRPNMLSWKVEKDFADANTKLSNLAKSWNQSKLNTQSTEIVETKKKEIEKLGNEITQLKSQQSGADKEKSETIAKLEDKVKC</sequence>
<evidence type="ECO:0000313" key="3">
    <source>
        <dbReference type="Proteomes" id="UP000253472"/>
    </source>
</evidence>
<evidence type="ECO:0000256" key="1">
    <source>
        <dbReference type="SAM" id="MobiDB-lite"/>
    </source>
</evidence>
<keyword evidence="3" id="KW-1185">Reference proteome</keyword>